<feature type="domain" description="Soluble ligand binding" evidence="4">
    <location>
        <begin position="615"/>
        <end position="666"/>
    </location>
</feature>
<dbReference type="PANTHER" id="PTHR33619">
    <property type="entry name" value="POLYSACCHARIDE EXPORT PROTEIN GFCE-RELATED"/>
    <property type="match status" value="1"/>
</dbReference>
<keyword evidence="6" id="KW-1185">Reference proteome</keyword>
<dbReference type="RefSeq" id="WP_221006778.1">
    <property type="nucleotide sequence ID" value="NZ_CP081150.1"/>
</dbReference>
<feature type="domain" description="Soluble ligand binding" evidence="4">
    <location>
        <begin position="473"/>
        <end position="508"/>
    </location>
</feature>
<organism evidence="5 6">
    <name type="scientific">Deefgea tanakiae</name>
    <dbReference type="NCBI Taxonomy" id="2865840"/>
    <lineage>
        <taxon>Bacteria</taxon>
        <taxon>Pseudomonadati</taxon>
        <taxon>Pseudomonadota</taxon>
        <taxon>Betaproteobacteria</taxon>
        <taxon>Neisseriales</taxon>
        <taxon>Chitinibacteraceae</taxon>
        <taxon>Deefgea</taxon>
    </lineage>
</organism>
<evidence type="ECO:0000313" key="5">
    <source>
        <dbReference type="EMBL" id="QZA78304.1"/>
    </source>
</evidence>
<evidence type="ECO:0000256" key="2">
    <source>
        <dbReference type="SAM" id="MobiDB-lite"/>
    </source>
</evidence>
<evidence type="ECO:0000259" key="3">
    <source>
        <dbReference type="Pfam" id="PF02563"/>
    </source>
</evidence>
<feature type="domain" description="Soluble ligand binding" evidence="4">
    <location>
        <begin position="258"/>
        <end position="302"/>
    </location>
</feature>
<dbReference type="Gene3D" id="3.10.560.10">
    <property type="entry name" value="Outer membrane lipoprotein wza domain like"/>
    <property type="match status" value="3"/>
</dbReference>
<evidence type="ECO:0000259" key="4">
    <source>
        <dbReference type="Pfam" id="PF10531"/>
    </source>
</evidence>
<evidence type="ECO:0000256" key="1">
    <source>
        <dbReference type="ARBA" id="ARBA00022729"/>
    </source>
</evidence>
<reference evidence="5 6" key="1">
    <citation type="submission" date="2021-08" db="EMBL/GenBank/DDBJ databases">
        <title>complete genome sequencing of Deefgea sp. D25.</title>
        <authorList>
            <person name="Bae J.-W."/>
            <person name="Gim D.-H."/>
        </authorList>
    </citation>
    <scope>NUCLEOTIDE SEQUENCE [LARGE SCALE GENOMIC DNA]</scope>
    <source>
        <strain evidence="5 6">D25</strain>
    </source>
</reference>
<name>A0ABX8ZBR2_9NEIS</name>
<dbReference type="InterPro" id="IPR003715">
    <property type="entry name" value="Poly_export_N"/>
</dbReference>
<gene>
    <name evidence="5" type="ORF">K4H28_02485</name>
</gene>
<feature type="domain" description="Polysaccharide export protein N-terminal" evidence="3">
    <location>
        <begin position="94"/>
        <end position="167"/>
    </location>
</feature>
<accession>A0ABX8ZBR2</accession>
<dbReference type="EMBL" id="CP081150">
    <property type="protein sequence ID" value="QZA78304.1"/>
    <property type="molecule type" value="Genomic_DNA"/>
</dbReference>
<feature type="domain" description="Soluble ligand binding" evidence="4">
    <location>
        <begin position="175"/>
        <end position="221"/>
    </location>
</feature>
<dbReference type="InterPro" id="IPR019554">
    <property type="entry name" value="Soluble_ligand-bd"/>
</dbReference>
<feature type="region of interest" description="Disordered" evidence="2">
    <location>
        <begin position="1"/>
        <end position="23"/>
    </location>
</feature>
<feature type="compositionally biased region" description="Pro residues" evidence="2">
    <location>
        <begin position="8"/>
        <end position="18"/>
    </location>
</feature>
<proteinExistence type="predicted"/>
<dbReference type="Gene3D" id="3.30.1950.10">
    <property type="entry name" value="wza like domain"/>
    <property type="match status" value="1"/>
</dbReference>
<keyword evidence="1" id="KW-0732">Signal</keyword>
<dbReference type="PANTHER" id="PTHR33619:SF3">
    <property type="entry name" value="POLYSACCHARIDE EXPORT PROTEIN GFCE-RELATED"/>
    <property type="match status" value="1"/>
</dbReference>
<dbReference type="InterPro" id="IPR049712">
    <property type="entry name" value="Poly_export"/>
</dbReference>
<evidence type="ECO:0000313" key="6">
    <source>
        <dbReference type="Proteomes" id="UP000825679"/>
    </source>
</evidence>
<dbReference type="Pfam" id="PF10531">
    <property type="entry name" value="SLBB"/>
    <property type="match status" value="4"/>
</dbReference>
<protein>
    <submittedName>
        <fullName evidence="5">SLBB domain-containing protein</fullName>
    </submittedName>
</protein>
<dbReference type="Proteomes" id="UP000825679">
    <property type="component" value="Chromosome"/>
</dbReference>
<sequence length="725" mass="77703">MSCYAAPTPTPTPTPTPSVPFSATAGQTLPAYNPIADSTLRQNPAANVQSANIVPCSSGDGSPFQRLVCDSLGHMLPIYGENLLNFAAASDVEVSADYPVGPGDELLLKVWGSVDLSSRLVVDRNGAVFIPNVGNIPVAGTPFGQMNNVIGKAIAVYYKDLKIAISMGQIRSIAVYMTGMSKVPGRLMVNSNSTLLNAVMAAGGVGPQGSLRKIELRRMGQLIGTFDLYDLLLKGDKSKDLRVQSGDVIFVPPVGPQVALLGTVKQPAIYELKGGESAHDLLLLAGGETILNRAGLVQVEQIKDRKIRSAKTVQQADLATFKLSNGDILKWTELSLEYSGVVNLRSSLGLAVREAWTPGMKVSDLIRSPDYLLTPKYWANLNQGIFTAAQAGGEQDKQIRTLTQQVGQEINWEYASIQRRDPKTFVATLIGFNLAKALQKDPKADVELQADDVVTIFTRNELRAPAATQGKFVTIEGEVAVPGVYQLKANETLQDVVARAGGVTDEAWIFAAELGRESVRVQQRKSLNEMADEMEAAALELQSKTLQNATMLTGGDLAAKGQSALGTAVIAKIRNTQPTGRIVLGVAPDASELDLPDAILEDGDRFFVPRKPSTVVVAGHVFNRNSAFLFNSNKTLADYLNMAGGFKEGANQDQVYVMRADGSIMGSNNKGWMSGNALNQRALPGDTIIVPQELDKKTWVKGLMDWTQILSNFATGIAAISVLGD</sequence>
<dbReference type="Pfam" id="PF02563">
    <property type="entry name" value="Poly_export"/>
    <property type="match status" value="1"/>
</dbReference>